<feature type="region of interest" description="Disordered" evidence="1">
    <location>
        <begin position="68"/>
        <end position="105"/>
    </location>
</feature>
<proteinExistence type="predicted"/>
<organism evidence="2 3">
    <name type="scientific">Actinacidiphila oryziradicis</name>
    <dbReference type="NCBI Taxonomy" id="2571141"/>
    <lineage>
        <taxon>Bacteria</taxon>
        <taxon>Bacillati</taxon>
        <taxon>Actinomycetota</taxon>
        <taxon>Actinomycetes</taxon>
        <taxon>Kitasatosporales</taxon>
        <taxon>Streptomycetaceae</taxon>
        <taxon>Actinacidiphila</taxon>
    </lineage>
</organism>
<name>A0A4U0RXW6_9ACTN</name>
<evidence type="ECO:0000313" key="2">
    <source>
        <dbReference type="EMBL" id="TKA00498.1"/>
    </source>
</evidence>
<keyword evidence="3" id="KW-1185">Reference proteome</keyword>
<protein>
    <submittedName>
        <fullName evidence="2">Uncharacterized protein</fullName>
    </submittedName>
</protein>
<evidence type="ECO:0000256" key="1">
    <source>
        <dbReference type="SAM" id="MobiDB-lite"/>
    </source>
</evidence>
<sequence>MRLPDGREGNFLLRDDANLNTGLLTISGGCRSFEGVWHERDLRVRDPAPLRRVSYARPLGADADERVLWETDGQVGRDGRRGDDGLDPYKTAGGTDPQKICTHLG</sequence>
<dbReference type="RefSeq" id="WP_136729435.1">
    <property type="nucleotide sequence ID" value="NZ_SUMC01000084.1"/>
</dbReference>
<dbReference type="AlphaFoldDB" id="A0A4U0RXW6"/>
<dbReference type="EMBL" id="SUMC01000084">
    <property type="protein sequence ID" value="TKA00498.1"/>
    <property type="molecule type" value="Genomic_DNA"/>
</dbReference>
<accession>A0A4U0RXW6</accession>
<comment type="caution">
    <text evidence="2">The sequence shown here is derived from an EMBL/GenBank/DDBJ whole genome shotgun (WGS) entry which is preliminary data.</text>
</comment>
<gene>
    <name evidence="2" type="ORF">FCI23_42645</name>
</gene>
<dbReference type="Proteomes" id="UP000305778">
    <property type="component" value="Unassembled WGS sequence"/>
</dbReference>
<dbReference type="PROSITE" id="PS51257">
    <property type="entry name" value="PROKAR_LIPOPROTEIN"/>
    <property type="match status" value="1"/>
</dbReference>
<evidence type="ECO:0000313" key="3">
    <source>
        <dbReference type="Proteomes" id="UP000305778"/>
    </source>
</evidence>
<feature type="compositionally biased region" description="Basic and acidic residues" evidence="1">
    <location>
        <begin position="68"/>
        <end position="84"/>
    </location>
</feature>
<reference evidence="2 3" key="1">
    <citation type="submission" date="2019-04" db="EMBL/GenBank/DDBJ databases">
        <title>Streptomyces oryziradicis sp. nov., a novel actinomycete isolated from rhizosphere soil of rice (Oryza sativa L.).</title>
        <authorList>
            <person name="Li C."/>
        </authorList>
    </citation>
    <scope>NUCLEOTIDE SEQUENCE [LARGE SCALE GENOMIC DNA]</scope>
    <source>
        <strain evidence="2 3">NEAU-C40</strain>
    </source>
</reference>